<accession>A0ABQ2BG75</accession>
<evidence type="ECO:0000313" key="2">
    <source>
        <dbReference type="EMBL" id="GGI24196.1"/>
    </source>
</evidence>
<sequence>MSPNWENIFINNQPDQTVYEITLNNPDQIFQTSKTLDKGSEKMYRNKNDIRLLIFKDKRTNHILYGAYLSIINEASSSNINLIKYKAYQNLTGKILYYNIDGSFANGWNYINGAVKNQISLSNEAAYINSNFDKLAQLSNDNYGNGRLQKESSDPCLTGIPDYGISCVGTDAYMQCSYYITGYTYINNCGGGGGLIGDTGGYTPTPIGQPHNGGGGGNSNNSNRDIIDSVQNPCIKAQLALAKSAKTTIRNMLNNEFGTNNFNERDIFFYDITTLPDTTAGTTHGNSAYSFIINLNKNTLPQRSKEYILSTIYHEVLHAYMDTQIGKDSSGKYLISNQHETMANNYILLMTGALKIAFPNLGDRDAWALSWGGLEETPFYTTMLSVTEQAEIQNLNERHKKATDANLRHGTYCN</sequence>
<keyword evidence="3" id="KW-1185">Reference proteome</keyword>
<name>A0ABQ2BG75_9SPHI</name>
<reference evidence="3" key="1">
    <citation type="journal article" date="2019" name="Int. J. Syst. Evol. Microbiol.">
        <title>The Global Catalogue of Microorganisms (GCM) 10K type strain sequencing project: providing services to taxonomists for standard genome sequencing and annotation.</title>
        <authorList>
            <consortium name="The Broad Institute Genomics Platform"/>
            <consortium name="The Broad Institute Genome Sequencing Center for Infectious Disease"/>
            <person name="Wu L."/>
            <person name="Ma J."/>
        </authorList>
    </citation>
    <scope>NUCLEOTIDE SEQUENCE [LARGE SCALE GENOMIC DNA]</scope>
    <source>
        <strain evidence="3">CCM 8939</strain>
    </source>
</reference>
<comment type="caution">
    <text evidence="2">The sequence shown here is derived from an EMBL/GenBank/DDBJ whole genome shotgun (WGS) entry which is preliminary data.</text>
</comment>
<feature type="region of interest" description="Disordered" evidence="1">
    <location>
        <begin position="203"/>
        <end position="223"/>
    </location>
</feature>
<organism evidence="2 3">
    <name type="scientific">Pedobacter mendelii</name>
    <dbReference type="NCBI Taxonomy" id="1908240"/>
    <lineage>
        <taxon>Bacteria</taxon>
        <taxon>Pseudomonadati</taxon>
        <taxon>Bacteroidota</taxon>
        <taxon>Sphingobacteriia</taxon>
        <taxon>Sphingobacteriales</taxon>
        <taxon>Sphingobacteriaceae</taxon>
        <taxon>Pedobacter</taxon>
    </lineage>
</organism>
<evidence type="ECO:0008006" key="4">
    <source>
        <dbReference type="Google" id="ProtNLM"/>
    </source>
</evidence>
<gene>
    <name evidence="2" type="ORF">GCM10008119_11450</name>
</gene>
<dbReference type="Proteomes" id="UP000645390">
    <property type="component" value="Unassembled WGS sequence"/>
</dbReference>
<dbReference type="EMBL" id="BMDJ01000002">
    <property type="protein sequence ID" value="GGI24196.1"/>
    <property type="molecule type" value="Genomic_DNA"/>
</dbReference>
<evidence type="ECO:0000256" key="1">
    <source>
        <dbReference type="SAM" id="MobiDB-lite"/>
    </source>
</evidence>
<proteinExistence type="predicted"/>
<protein>
    <recommendedName>
        <fullName evidence="4">SprT-like family protein</fullName>
    </recommendedName>
</protein>
<evidence type="ECO:0000313" key="3">
    <source>
        <dbReference type="Proteomes" id="UP000645390"/>
    </source>
</evidence>